<evidence type="ECO:0000256" key="3">
    <source>
        <dbReference type="ARBA" id="ARBA00022794"/>
    </source>
</evidence>
<comment type="subcellular location">
    <subcellularLocation>
        <location evidence="8">Cell projection</location>
        <location evidence="8">Kinocilium</location>
    </subcellularLocation>
    <subcellularLocation>
        <location evidence="1">Cytoplasm</location>
        <location evidence="1">Cytoskeleton</location>
        <location evidence="1">Flagellum axoneme</location>
    </subcellularLocation>
</comment>
<evidence type="ECO:0000256" key="2">
    <source>
        <dbReference type="ARBA" id="ARBA00022490"/>
    </source>
</evidence>
<dbReference type="AlphaFoldDB" id="A0A7S2V1U7"/>
<evidence type="ECO:0000256" key="10">
    <source>
        <dbReference type="ARBA" id="ARBA00041080"/>
    </source>
</evidence>
<dbReference type="GO" id="GO:0035082">
    <property type="term" value="P:axoneme assembly"/>
    <property type="evidence" value="ECO:0007669"/>
    <property type="project" value="InterPro"/>
</dbReference>
<evidence type="ECO:0000313" key="12">
    <source>
        <dbReference type="EMBL" id="CAD9863817.1"/>
    </source>
</evidence>
<evidence type="ECO:0000256" key="1">
    <source>
        <dbReference type="ARBA" id="ARBA00004611"/>
    </source>
</evidence>
<feature type="compositionally biased region" description="Acidic residues" evidence="11">
    <location>
        <begin position="113"/>
        <end position="123"/>
    </location>
</feature>
<dbReference type="GO" id="GO:0060294">
    <property type="term" value="P:cilium movement involved in cell motility"/>
    <property type="evidence" value="ECO:0007669"/>
    <property type="project" value="TreeGrafter"/>
</dbReference>
<evidence type="ECO:0000256" key="7">
    <source>
        <dbReference type="ARBA" id="ARBA00023273"/>
    </source>
</evidence>
<keyword evidence="3" id="KW-0970">Cilium biogenesis/degradation</keyword>
<protein>
    <recommendedName>
        <fullName evidence="10">Radial spoke head protein 9 homolog</fullName>
    </recommendedName>
</protein>
<dbReference type="PANTHER" id="PTHR22069">
    <property type="entry name" value="MITOCHONDRIAL RIBOSOMAL PROTEIN S18"/>
    <property type="match status" value="1"/>
</dbReference>
<evidence type="ECO:0000256" key="8">
    <source>
        <dbReference type="ARBA" id="ARBA00037822"/>
    </source>
</evidence>
<dbReference type="GO" id="GO:0044458">
    <property type="term" value="P:motile cilium assembly"/>
    <property type="evidence" value="ECO:0007669"/>
    <property type="project" value="TreeGrafter"/>
</dbReference>
<keyword evidence="2" id="KW-0963">Cytoplasm</keyword>
<evidence type="ECO:0000256" key="9">
    <source>
        <dbReference type="ARBA" id="ARBA00038319"/>
    </source>
</evidence>
<organism evidence="12">
    <name type="scientific">Fibrocapsa japonica</name>
    <dbReference type="NCBI Taxonomy" id="94617"/>
    <lineage>
        <taxon>Eukaryota</taxon>
        <taxon>Sar</taxon>
        <taxon>Stramenopiles</taxon>
        <taxon>Ochrophyta</taxon>
        <taxon>Raphidophyceae</taxon>
        <taxon>Chattonellales</taxon>
        <taxon>Chattonellaceae</taxon>
        <taxon>Fibrocapsa</taxon>
    </lineage>
</organism>
<dbReference type="PANTHER" id="PTHR22069:SF0">
    <property type="entry name" value="RADIAL SPOKE HEAD PROTEIN 9 HOMOLOG"/>
    <property type="match status" value="1"/>
</dbReference>
<dbReference type="InterPro" id="IPR055316">
    <property type="entry name" value="RSP9"/>
</dbReference>
<feature type="region of interest" description="Disordered" evidence="11">
    <location>
        <begin position="104"/>
        <end position="125"/>
    </location>
</feature>
<gene>
    <name evidence="12" type="ORF">FJAP1339_LOCUS6110</name>
</gene>
<evidence type="ECO:0000256" key="4">
    <source>
        <dbReference type="ARBA" id="ARBA00022846"/>
    </source>
</evidence>
<reference evidence="12" key="1">
    <citation type="submission" date="2021-01" db="EMBL/GenBank/DDBJ databases">
        <authorList>
            <person name="Corre E."/>
            <person name="Pelletier E."/>
            <person name="Niang G."/>
            <person name="Scheremetjew M."/>
            <person name="Finn R."/>
            <person name="Kale V."/>
            <person name="Holt S."/>
            <person name="Cochrane G."/>
            <person name="Meng A."/>
            <person name="Brown T."/>
            <person name="Cohen L."/>
        </authorList>
    </citation>
    <scope>NUCLEOTIDE SEQUENCE</scope>
    <source>
        <strain evidence="12">CCMP1661</strain>
    </source>
</reference>
<name>A0A7S2V1U7_9STRA</name>
<keyword evidence="7" id="KW-0966">Cell projection</keyword>
<evidence type="ECO:0000256" key="5">
    <source>
        <dbReference type="ARBA" id="ARBA00023069"/>
    </source>
</evidence>
<keyword evidence="4" id="KW-0282">Flagellum</keyword>
<proteinExistence type="inferred from homology"/>
<comment type="similarity">
    <text evidence="9">Belongs to the flagellar radial spoke RSP9 family.</text>
</comment>
<evidence type="ECO:0000256" key="6">
    <source>
        <dbReference type="ARBA" id="ARBA00023212"/>
    </source>
</evidence>
<sequence>MELEFISRIEPSSGCTLSLDEKSGLDIAVLQRRQEEIFSTKLYFWGKIMGEEEDYLVAYALVPSEDVPTKKFYYCTGKDYTLRQLPVLSEEYTTMAKSIKGRFKGDPSVPLDGGEEDEDEDPESGIQKERFREIHRLTYTVQMIDRDVAVVPRGAFLMEASHKISKNRNYEGLSYEAAGDLRNYFHFRRPESVHALAALKRPGIIKAAEFLDPIATDKPDGIWSLTYDASHTGVNLRSFYWPGYFFFHKIGTIEYGGVYFGDGLANEDLAFML</sequence>
<dbReference type="GO" id="GO:0005930">
    <property type="term" value="C:axoneme"/>
    <property type="evidence" value="ECO:0007669"/>
    <property type="project" value="TreeGrafter"/>
</dbReference>
<accession>A0A7S2V1U7</accession>
<evidence type="ECO:0000256" key="11">
    <source>
        <dbReference type="SAM" id="MobiDB-lite"/>
    </source>
</evidence>
<keyword evidence="6" id="KW-0206">Cytoskeleton</keyword>
<keyword evidence="5" id="KW-0969">Cilium</keyword>
<dbReference type="EMBL" id="HBHR01012526">
    <property type="protein sequence ID" value="CAD9863817.1"/>
    <property type="molecule type" value="Transcribed_RNA"/>
</dbReference>